<dbReference type="Proteomes" id="UP000277212">
    <property type="component" value="Unassembled WGS sequence"/>
</dbReference>
<evidence type="ECO:0000313" key="2">
    <source>
        <dbReference type="Proteomes" id="UP000277212"/>
    </source>
</evidence>
<organism evidence="1 2">
    <name type="scientific">Fusarium kuroshium</name>
    <dbReference type="NCBI Taxonomy" id="2010991"/>
    <lineage>
        <taxon>Eukaryota</taxon>
        <taxon>Fungi</taxon>
        <taxon>Dikarya</taxon>
        <taxon>Ascomycota</taxon>
        <taxon>Pezizomycotina</taxon>
        <taxon>Sordariomycetes</taxon>
        <taxon>Hypocreomycetidae</taxon>
        <taxon>Hypocreales</taxon>
        <taxon>Nectriaceae</taxon>
        <taxon>Fusarium</taxon>
        <taxon>Fusarium solani species complex</taxon>
    </lineage>
</organism>
<keyword evidence="2" id="KW-1185">Reference proteome</keyword>
<protein>
    <submittedName>
        <fullName evidence="1">Uncharacterized protein</fullName>
    </submittedName>
</protein>
<sequence length="100" mass="11236">MVPYLALRRVSCFWTLSVDYDKLPFRVQVHAKIFHTELYERPGGHGVQTGSGQTQIRNGPTQMPYGHTAAIGAERWGSAGVIGQKLGRFAIQNLRCIREH</sequence>
<proteinExistence type="predicted"/>
<dbReference type="EMBL" id="NKUJ01000867">
    <property type="protein sequence ID" value="RMI96875.1"/>
    <property type="molecule type" value="Genomic_DNA"/>
</dbReference>
<comment type="caution">
    <text evidence="1">The sequence shown here is derived from an EMBL/GenBank/DDBJ whole genome shotgun (WGS) entry which is preliminary data.</text>
</comment>
<dbReference type="AlphaFoldDB" id="A0A3M2QV32"/>
<gene>
    <name evidence="1" type="ORF">CDV36_016273</name>
</gene>
<evidence type="ECO:0000313" key="1">
    <source>
        <dbReference type="EMBL" id="RMI96875.1"/>
    </source>
</evidence>
<name>A0A3M2QV32_9HYPO</name>
<reference evidence="1 2" key="1">
    <citation type="submission" date="2017-06" db="EMBL/GenBank/DDBJ databases">
        <title>Comparative genomic analysis of Ambrosia Fusariam Clade fungi.</title>
        <authorList>
            <person name="Stajich J.E."/>
            <person name="Carrillo J."/>
            <person name="Kijimoto T."/>
            <person name="Eskalen A."/>
            <person name="O'Donnell K."/>
            <person name="Kasson M."/>
        </authorList>
    </citation>
    <scope>NUCLEOTIDE SEQUENCE [LARGE SCALE GENOMIC DNA]</scope>
    <source>
        <strain evidence="1">UCR3666</strain>
    </source>
</reference>
<accession>A0A3M2QV32</accession>